<dbReference type="Gene3D" id="3.40.50.720">
    <property type="entry name" value="NAD(P)-binding Rossmann-like Domain"/>
    <property type="match status" value="1"/>
</dbReference>
<comment type="similarity">
    <text evidence="1">Belongs to the short-chain dehydrogenases/reductases (SDR) family.</text>
</comment>
<dbReference type="AlphaFoldDB" id="A0A3E0TPH7"/>
<evidence type="ECO:0000256" key="3">
    <source>
        <dbReference type="ARBA" id="ARBA00023002"/>
    </source>
</evidence>
<organism evidence="5 6">
    <name type="scientific">Thalassotalea euphylliae</name>
    <dbReference type="NCBI Taxonomy" id="1655234"/>
    <lineage>
        <taxon>Bacteria</taxon>
        <taxon>Pseudomonadati</taxon>
        <taxon>Pseudomonadota</taxon>
        <taxon>Gammaproteobacteria</taxon>
        <taxon>Alteromonadales</taxon>
        <taxon>Colwelliaceae</taxon>
        <taxon>Thalassotalea</taxon>
    </lineage>
</organism>
<dbReference type="InterPro" id="IPR036291">
    <property type="entry name" value="NAD(P)-bd_dom_sf"/>
</dbReference>
<name>A0A3E0TPH7_9GAMM</name>
<dbReference type="PANTHER" id="PTHR43296">
    <property type="entry name" value="PEROXISOMAL 2,4-DIENOYL-COA REDUCTASE"/>
    <property type="match status" value="1"/>
</dbReference>
<keyword evidence="4" id="KW-1133">Transmembrane helix</keyword>
<dbReference type="PRINTS" id="PR00081">
    <property type="entry name" value="GDHRDH"/>
</dbReference>
<protein>
    <submittedName>
        <fullName evidence="5">SDR family oxidoreductase</fullName>
    </submittedName>
</protein>
<dbReference type="FunFam" id="3.40.50.720:FF:000084">
    <property type="entry name" value="Short-chain dehydrogenase reductase"/>
    <property type="match status" value="1"/>
</dbReference>
<reference evidence="5 6" key="1">
    <citation type="submission" date="2018-08" db="EMBL/GenBank/DDBJ databases">
        <title>Thalassotalea euphylliae genome.</title>
        <authorList>
            <person name="Summers S."/>
            <person name="Rice S.A."/>
            <person name="Freckelton M.L."/>
            <person name="Nedved B.T."/>
            <person name="Hadfield M.G."/>
        </authorList>
    </citation>
    <scope>NUCLEOTIDE SEQUENCE [LARGE SCALE GENOMIC DNA]</scope>
    <source>
        <strain evidence="5 6">H1</strain>
    </source>
</reference>
<dbReference type="PANTHER" id="PTHR43296:SF2">
    <property type="entry name" value="PEROXISOMAL 2,4-DIENOYL-COA REDUCTASE [(3E)-ENOYL-COA-PRODUCING]"/>
    <property type="match status" value="1"/>
</dbReference>
<gene>
    <name evidence="5" type="ORF">DXX93_04435</name>
</gene>
<dbReference type="GO" id="GO:0009062">
    <property type="term" value="P:fatty acid catabolic process"/>
    <property type="evidence" value="ECO:0007669"/>
    <property type="project" value="InterPro"/>
</dbReference>
<evidence type="ECO:0000256" key="2">
    <source>
        <dbReference type="ARBA" id="ARBA00022857"/>
    </source>
</evidence>
<dbReference type="InterPro" id="IPR002347">
    <property type="entry name" value="SDR_fam"/>
</dbReference>
<dbReference type="EMBL" id="QUOU01000001">
    <property type="protein sequence ID" value="REL25885.1"/>
    <property type="molecule type" value="Genomic_DNA"/>
</dbReference>
<dbReference type="OrthoDB" id="9775864at2"/>
<evidence type="ECO:0000256" key="1">
    <source>
        <dbReference type="ARBA" id="ARBA00006484"/>
    </source>
</evidence>
<keyword evidence="4" id="KW-0472">Membrane</keyword>
<dbReference type="RefSeq" id="WP_116007008.1">
    <property type="nucleotide sequence ID" value="NZ_QUOU01000001.1"/>
</dbReference>
<proteinExistence type="inferred from homology"/>
<evidence type="ECO:0000256" key="4">
    <source>
        <dbReference type="SAM" id="Phobius"/>
    </source>
</evidence>
<keyword evidence="2" id="KW-0521">NADP</keyword>
<keyword evidence="4" id="KW-0812">Transmembrane</keyword>
<dbReference type="GO" id="GO:0008670">
    <property type="term" value="F:2,4-dienoyl-CoA reductase (NADPH) activity"/>
    <property type="evidence" value="ECO:0007669"/>
    <property type="project" value="InterPro"/>
</dbReference>
<accession>A0A3E0TPH7</accession>
<feature type="transmembrane region" description="Helical" evidence="4">
    <location>
        <begin position="12"/>
        <end position="34"/>
    </location>
</feature>
<dbReference type="InterPro" id="IPR045017">
    <property type="entry name" value="DECR2-like"/>
</dbReference>
<sequence length="272" mass="28536">MSIEFNYQGKNVFVVGGTSGINLGVALAFARWGAKIAVASRKQEKVDAAVEQLKALGAEAFGVTFDVRNADDVSAGFSQVVDFFGGDIDVLVSGAAGNFPARVNDMSVNAVRSVVEIDLMGTFHVMKASHQYLRKPGASVINISAPQAFLPMMHQTHVCSAKAGVDMVTRSLAMEWGQDGIRINSIVPGPIAGTEGMERLTPTPELKAMCDKSVPLGRQGTPDDIANAAGMLGSDQAGYISGAILPVDGGWSQSGATWLMANLSDMLDQNAS</sequence>
<comment type="caution">
    <text evidence="5">The sequence shown here is derived from an EMBL/GenBank/DDBJ whole genome shotgun (WGS) entry which is preliminary data.</text>
</comment>
<keyword evidence="3" id="KW-0560">Oxidoreductase</keyword>
<dbReference type="Proteomes" id="UP000256478">
    <property type="component" value="Unassembled WGS sequence"/>
</dbReference>
<dbReference type="Pfam" id="PF13561">
    <property type="entry name" value="adh_short_C2"/>
    <property type="match status" value="1"/>
</dbReference>
<evidence type="ECO:0000313" key="5">
    <source>
        <dbReference type="EMBL" id="REL25885.1"/>
    </source>
</evidence>
<dbReference type="NCBIfam" id="NF005752">
    <property type="entry name" value="PRK07576.1"/>
    <property type="match status" value="1"/>
</dbReference>
<dbReference type="SUPFAM" id="SSF51735">
    <property type="entry name" value="NAD(P)-binding Rossmann-fold domains"/>
    <property type="match status" value="1"/>
</dbReference>
<evidence type="ECO:0000313" key="6">
    <source>
        <dbReference type="Proteomes" id="UP000256478"/>
    </source>
</evidence>